<feature type="region of interest" description="Disordered" evidence="1">
    <location>
        <begin position="954"/>
        <end position="1026"/>
    </location>
</feature>
<dbReference type="AlphaFoldDB" id="A0A8H4IQ60"/>
<gene>
    <name evidence="2" type="ORF">GTA08_BOTSDO08333</name>
</gene>
<dbReference type="Proteomes" id="UP000572817">
    <property type="component" value="Unassembled WGS sequence"/>
</dbReference>
<organism evidence="2 3">
    <name type="scientific">Botryosphaeria dothidea</name>
    <dbReference type="NCBI Taxonomy" id="55169"/>
    <lineage>
        <taxon>Eukaryota</taxon>
        <taxon>Fungi</taxon>
        <taxon>Dikarya</taxon>
        <taxon>Ascomycota</taxon>
        <taxon>Pezizomycotina</taxon>
        <taxon>Dothideomycetes</taxon>
        <taxon>Dothideomycetes incertae sedis</taxon>
        <taxon>Botryosphaeriales</taxon>
        <taxon>Botryosphaeriaceae</taxon>
        <taxon>Botryosphaeria</taxon>
    </lineage>
</organism>
<evidence type="ECO:0000313" key="2">
    <source>
        <dbReference type="EMBL" id="KAF4304369.1"/>
    </source>
</evidence>
<dbReference type="EMBL" id="WWBZ02000051">
    <property type="protein sequence ID" value="KAF4304369.1"/>
    <property type="molecule type" value="Genomic_DNA"/>
</dbReference>
<comment type="caution">
    <text evidence="2">The sequence shown here is derived from an EMBL/GenBank/DDBJ whole genome shotgun (WGS) entry which is preliminary data.</text>
</comment>
<name>A0A8H4IQ60_9PEZI</name>
<reference evidence="2" key="1">
    <citation type="submission" date="2020-04" db="EMBL/GenBank/DDBJ databases">
        <title>Genome Assembly and Annotation of Botryosphaeria dothidea sdau 11-99, a Latent Pathogen of Apple Fruit Ring Rot in China.</title>
        <authorList>
            <person name="Yu C."/>
            <person name="Diao Y."/>
            <person name="Lu Q."/>
            <person name="Zhao J."/>
            <person name="Cui S."/>
            <person name="Peng C."/>
            <person name="He B."/>
            <person name="Liu H."/>
        </authorList>
    </citation>
    <scope>NUCLEOTIDE SEQUENCE [LARGE SCALE GENOMIC DNA]</scope>
    <source>
        <strain evidence="2">Sdau11-99</strain>
    </source>
</reference>
<protein>
    <submittedName>
        <fullName evidence="2">Uncharacterized protein</fullName>
    </submittedName>
</protein>
<accession>A0A8H4IQ60</accession>
<dbReference type="PANTHER" id="PTHR33099">
    <property type="entry name" value="FE2OG DIOXYGENASE DOMAIN-CONTAINING PROTEIN"/>
    <property type="match status" value="1"/>
</dbReference>
<dbReference type="PANTHER" id="PTHR33099:SF11">
    <property type="entry name" value="FE2OG DIOXYGENASE DOMAIN-CONTAINING PROTEIN"/>
    <property type="match status" value="1"/>
</dbReference>
<evidence type="ECO:0000313" key="3">
    <source>
        <dbReference type="Proteomes" id="UP000572817"/>
    </source>
</evidence>
<feature type="region of interest" description="Disordered" evidence="1">
    <location>
        <begin position="1"/>
        <end position="58"/>
    </location>
</feature>
<dbReference type="OrthoDB" id="27483at2759"/>
<keyword evidence="3" id="KW-1185">Reference proteome</keyword>
<evidence type="ECO:0000256" key="1">
    <source>
        <dbReference type="SAM" id="MobiDB-lite"/>
    </source>
</evidence>
<feature type="compositionally biased region" description="Polar residues" evidence="1">
    <location>
        <begin position="955"/>
        <end position="993"/>
    </location>
</feature>
<sequence>MEHLPGPLSNVIDLGSDDSVGSSEAEASEIDSSQVDSSDVDSGSDDASSNAETNESLIDNSDFADSLLDALEKISSDETGTFAHAAPISDAVFKDPKIYVNGFGTVSLPLSAQHAETLAALCHEGEMRPGDFRLDNPLWEQRVLPTLVDQAVAELSVPGKINGIGAQLRKMQLFRKEAPTDTDEAHKTPGLIGRLLVCLPSPHQGGDVRTNLGSVKKELSSSGNEPSFMCWYHNSDHQMTEVISGYRLALVYDIINFEQPFLTTSVSKVSQQMDPLYDVFSTWKQTHEDLRHRYIYVLPNTYEDDDLNLDILSGGDLAIARALKEVNRELSFTTFLARIESRKTGTLCDYDYDDYDTETVHEMEHVKRETLSLEEVTDLSGRSLVKDVSIKKEEVLQEDWTEYVNPEEIEYSYMESTATHVFRSAAIVMMSNNEAMSFLAHGRCPPDAMLGYLGQQELTNPDDPRVLRRYKDFLLRASADVRIDGDRRGTLESIVEATIALKDVDLFNSIALPTKTPLSSKVLSDLSDWIWKSGFPPLQEGLEKLVPEHGIIFETHTFLKGLLGSKSHGETSLTIGTDSSLFNFIEEKMQELLDKAPRLFSEDCTALMEILEESRSFEETSTKLVDAVERNAKNTPVVLQLLEQLPVLTAKLPHGFVDRTFERIFKCMATHFSFRHDPAKFKKLEPKPEKPKYRWRPTPDPPRNTLWTPKPEDRHIPDSEWEMLAFVMTWALKLDLEDQVIHILQKLMRECNKIQRRDAETMLLPLVKSLPLVMKQEGLQTVESFPKLREFYQSFVQAYFSHSVGKEPQFDWARVPGKPNLKDKKVFLDDCHHLNEFLRDRQYVVGRFRLADYRQRKLQRYVPPDADCEYRRDNYGCVTITKKKSKWHMRRRQWADDCRIFVQNVKSLEENLDVKAVLGETYERIVQHAELKAQEPLDDEIGEILPEMIYEWDGQQASRPPQSESRPSASQSDHSGASAQNHIMPSIGTSQPTRPLEPTTGNILPPLNAPSTGVKRKAGEDPVDGE</sequence>
<proteinExistence type="predicted"/>
<feature type="region of interest" description="Disordered" evidence="1">
    <location>
        <begin position="685"/>
        <end position="711"/>
    </location>
</feature>